<sequence length="242" mass="27022">MNKAVVFDLDGTIYFGSKIADFALQTIDELESNGYNVLFFTNNSTKTRSEILDKLIHMGIRTTVDKIYTSAYASAIFLQKKNLRNIFLVGSRGFKSELTNVDINVEDEYSCEAVVIGLDLNFNYEILSRALIALQKSRRIIVANTDKNFPVENGLLRPGANAMLSAILGSIDEEIKLDIVGKPNSFMLEILCKDWGLDKQHIVVVGDRIESDMAMAKNFNCKGILVGNDITLLDVKNKILRS</sequence>
<dbReference type="PANTHER" id="PTHR19288:SF46">
    <property type="entry name" value="HALOACID DEHALOGENASE-LIKE HYDROLASE DOMAIN-CONTAINING PROTEIN 2"/>
    <property type="match status" value="1"/>
</dbReference>
<dbReference type="InterPro" id="IPR006439">
    <property type="entry name" value="HAD-SF_hydro_IA"/>
</dbReference>
<dbReference type="InterPro" id="IPR006357">
    <property type="entry name" value="HAD-SF_hydro_IIA"/>
</dbReference>
<dbReference type="PANTHER" id="PTHR19288">
    <property type="entry name" value="4-NITROPHENYLPHOSPHATASE-RELATED"/>
    <property type="match status" value="1"/>
</dbReference>
<dbReference type="NCBIfam" id="TIGR01460">
    <property type="entry name" value="HAD-SF-IIA"/>
    <property type="match status" value="1"/>
</dbReference>
<dbReference type="InterPro" id="IPR023214">
    <property type="entry name" value="HAD_sf"/>
</dbReference>
<dbReference type="EMBL" id="NDYO01000013">
    <property type="protein sequence ID" value="OUT10696.1"/>
    <property type="molecule type" value="Genomic_DNA"/>
</dbReference>
<gene>
    <name evidence="1" type="ORF">B9N62_09680</name>
</gene>
<evidence type="ECO:0000313" key="1">
    <source>
        <dbReference type="EMBL" id="OUT10696.1"/>
    </source>
</evidence>
<dbReference type="SUPFAM" id="SSF56784">
    <property type="entry name" value="HAD-like"/>
    <property type="match status" value="1"/>
</dbReference>
<organism evidence="1 2">
    <name type="scientific">Campylobacter concisus</name>
    <dbReference type="NCBI Taxonomy" id="199"/>
    <lineage>
        <taxon>Bacteria</taxon>
        <taxon>Pseudomonadati</taxon>
        <taxon>Campylobacterota</taxon>
        <taxon>Epsilonproteobacteria</taxon>
        <taxon>Campylobacterales</taxon>
        <taxon>Campylobacteraceae</taxon>
        <taxon>Campylobacter</taxon>
    </lineage>
</organism>
<dbReference type="NCBIfam" id="TIGR01549">
    <property type="entry name" value="HAD-SF-IA-v1"/>
    <property type="match status" value="1"/>
</dbReference>
<dbReference type="GO" id="GO:0005737">
    <property type="term" value="C:cytoplasm"/>
    <property type="evidence" value="ECO:0007669"/>
    <property type="project" value="TreeGrafter"/>
</dbReference>
<name>A0A1Y5MQ60_9BACT</name>
<dbReference type="AlphaFoldDB" id="A0A1Y5MQ60"/>
<accession>A0A1Y5MQ60</accession>
<evidence type="ECO:0008006" key="3">
    <source>
        <dbReference type="Google" id="ProtNLM"/>
    </source>
</evidence>
<dbReference type="Gene3D" id="3.40.50.1000">
    <property type="entry name" value="HAD superfamily/HAD-like"/>
    <property type="match status" value="2"/>
</dbReference>
<dbReference type="InterPro" id="IPR036412">
    <property type="entry name" value="HAD-like_sf"/>
</dbReference>
<dbReference type="Proteomes" id="UP000195967">
    <property type="component" value="Unassembled WGS sequence"/>
</dbReference>
<proteinExistence type="predicted"/>
<comment type="caution">
    <text evidence="1">The sequence shown here is derived from an EMBL/GenBank/DDBJ whole genome shotgun (WGS) entry which is preliminary data.</text>
</comment>
<evidence type="ECO:0000313" key="2">
    <source>
        <dbReference type="Proteomes" id="UP000195967"/>
    </source>
</evidence>
<dbReference type="Pfam" id="PF13344">
    <property type="entry name" value="Hydrolase_6"/>
    <property type="match status" value="1"/>
</dbReference>
<dbReference type="GO" id="GO:0016791">
    <property type="term" value="F:phosphatase activity"/>
    <property type="evidence" value="ECO:0007669"/>
    <property type="project" value="TreeGrafter"/>
</dbReference>
<dbReference type="RefSeq" id="WP_087585311.1">
    <property type="nucleotide sequence ID" value="NZ_CABMKR010000013.1"/>
</dbReference>
<protein>
    <recommendedName>
        <fullName evidence="3">HAD family hydrolase</fullName>
    </recommendedName>
</protein>
<reference evidence="1 2" key="1">
    <citation type="submission" date="2017-04" db="EMBL/GenBank/DDBJ databases">
        <title>Complete genome of Campylobacter concisus ATCC 33237T and draft genomes for an additional eight well characterized C. concisus strains.</title>
        <authorList>
            <person name="Cornelius A.J."/>
            <person name="Miller W.G."/>
            <person name="Lastovica A.J."/>
            <person name="On S.L."/>
            <person name="French N.P."/>
            <person name="Vandenberg O."/>
            <person name="Biggs P.J."/>
        </authorList>
    </citation>
    <scope>NUCLEOTIDE SEQUENCE [LARGE SCALE GENOMIC DNA]</scope>
    <source>
        <strain evidence="1 2">Lasto28.99</strain>
    </source>
</reference>
<dbReference type="Pfam" id="PF13242">
    <property type="entry name" value="Hydrolase_like"/>
    <property type="match status" value="1"/>
</dbReference>